<reference evidence="4 5" key="1">
    <citation type="journal article" date="2006" name="Nature">
        <title>Global trends of whole-genome duplications revealed by the ciliate Paramecium tetraurelia.</title>
        <authorList>
            <consortium name="Genoscope"/>
            <person name="Aury J.-M."/>
            <person name="Jaillon O."/>
            <person name="Duret L."/>
            <person name="Noel B."/>
            <person name="Jubin C."/>
            <person name="Porcel B.M."/>
            <person name="Segurens B."/>
            <person name="Daubin V."/>
            <person name="Anthouard V."/>
            <person name="Aiach N."/>
            <person name="Arnaiz O."/>
            <person name="Billaut A."/>
            <person name="Beisson J."/>
            <person name="Blanc I."/>
            <person name="Bouhouche K."/>
            <person name="Camara F."/>
            <person name="Duharcourt S."/>
            <person name="Guigo R."/>
            <person name="Gogendeau D."/>
            <person name="Katinka M."/>
            <person name="Keller A.-M."/>
            <person name="Kissmehl R."/>
            <person name="Klotz C."/>
            <person name="Koll F."/>
            <person name="Le Moue A."/>
            <person name="Lepere C."/>
            <person name="Malinsky S."/>
            <person name="Nowacki M."/>
            <person name="Nowak J.K."/>
            <person name="Plattner H."/>
            <person name="Poulain J."/>
            <person name="Ruiz F."/>
            <person name="Serrano V."/>
            <person name="Zagulski M."/>
            <person name="Dessen P."/>
            <person name="Betermier M."/>
            <person name="Weissenbach J."/>
            <person name="Scarpelli C."/>
            <person name="Schachter V."/>
            <person name="Sperling L."/>
            <person name="Meyer E."/>
            <person name="Cohen J."/>
            <person name="Wincker P."/>
        </authorList>
    </citation>
    <scope>NUCLEOTIDE SEQUENCE [LARGE SCALE GENOMIC DNA]</scope>
    <source>
        <strain evidence="4 5">Stock d4-2</strain>
    </source>
</reference>
<gene>
    <name evidence="4" type="ORF">GSPATT00012386001</name>
</gene>
<accession>A0D1E5</accession>
<dbReference type="GO" id="GO:0034236">
    <property type="term" value="F:protein kinase A catalytic subunit binding"/>
    <property type="evidence" value="ECO:0000318"/>
    <property type="project" value="GO_Central"/>
</dbReference>
<dbReference type="HOGENOM" id="CLU_267916_0_0_1"/>
<dbReference type="PANTHER" id="PTHR11635">
    <property type="entry name" value="CAMP-DEPENDENT PROTEIN KINASE REGULATORY CHAIN"/>
    <property type="match status" value="1"/>
</dbReference>
<dbReference type="EMBL" id="CT868252">
    <property type="protein sequence ID" value="CAK76862.1"/>
    <property type="molecule type" value="Genomic_DNA"/>
</dbReference>
<dbReference type="GO" id="GO:0007189">
    <property type="term" value="P:adenylate cyclase-activating G protein-coupled receptor signaling pathway"/>
    <property type="evidence" value="ECO:0000318"/>
    <property type="project" value="GO_Central"/>
</dbReference>
<dbReference type="STRING" id="5888.A0D1E5"/>
<dbReference type="Proteomes" id="UP000000600">
    <property type="component" value="Unassembled WGS sequence"/>
</dbReference>
<keyword evidence="1" id="KW-0175">Coiled coil</keyword>
<feature type="transmembrane region" description="Helical" evidence="2">
    <location>
        <begin position="1210"/>
        <end position="1228"/>
    </location>
</feature>
<dbReference type="CDD" id="cd00038">
    <property type="entry name" value="CAP_ED"/>
    <property type="match status" value="2"/>
</dbReference>
<dbReference type="InterPro" id="IPR018490">
    <property type="entry name" value="cNMP-bd_dom_sf"/>
</dbReference>
<keyword evidence="2" id="KW-0812">Transmembrane</keyword>
<dbReference type="KEGG" id="ptm:GSPATT00012386001"/>
<keyword evidence="5" id="KW-1185">Reference proteome</keyword>
<dbReference type="InParanoid" id="A0D1E5"/>
<dbReference type="AlphaFoldDB" id="A0D1E5"/>
<sequence length="1229" mass="143610">MNFIHKATLVEITIIDNPQKRNSFRNPQQQQQSVLPLNLIQKQNRYKIFSLETVLQIYIFIFNQQCTREMDRSTANVRSSINFLSNNDFEQREKIEIQLIPALQSFQTFIKMSNESQMAQISDSLMAIDFFKKNCPEGSSLRDFIMYAGKALTYEYYKKGSIIFHYGDYGDKFFMVLKGNVGVLVPKGNHDIEMDRDFLVETNRNELWSNVWKGRKLQSTIDMEVLLAQGEDPWVISNRYFEGGVCLYQKIYAYYSGQTFGDVSLYTDKPRTASILVLSDDVHLITMNKNEYKQICEKSLQDMNSNVDYFMRMLPNNSKFVITKFMQYMHKIEFAPQSILWKEGEESKFFMLIFKGRVELVKKIGRVRITLCQLSDNSWVGQEEILDQSNRLSTCQCADNTVAYYIHLEEFNQIRRNFPEICKILKEKSQLLKEYMKTRYEMIMNNFINKPETIQKQQQKVERKTISEIFHTSIKTKTQDIRSHSPKALSIIEITEYNNKINQSRVGFLFPIQGGFRNLNIFPLDKDSVLSIRDRVCRQLTKQNKKKERVQPQTMREGTLLSSTISDLFKQNEQVQPYSGFKQNDLKKSSFSFVNLFGQGSTNNPTNSSDHFTSRLTTQQSYFRMKTEQGRSQIQTQTSFDQKYLMFSKIQEQQCRTKQVTFQQSSHFHSILKQKSKQKNTQLQDDSKTKKVPLIIEIQIIMNFVERRNKTNPDQHQLLSMSNQSSSRNSAVKATLKVYSEMREDGSCKLAMRFTQLKIVLATHKLVGFCYKLKSVRLQHYFDVLILTKTSNIHSVSILNKPQQGQNYYLTPPTKKKSVKFQPKYSIAPFLLLNSIIQQHLHRNFNILQYNQNRKRRHSSFNNVLEQLYRRKQTQNFRILKSRLLLSKTFRRISFMINQKIKSIQLEVLLTTSQYIQNNNPNSHQESLLDSEFSQQQQTLQESNNDIQDYEINNQMMSAKEQLAMKFASTSLLIGILSQIMIKAQFAFLLHLRIGNNQKLDIREIKSIDISENLDQSLIEEEKIKPKIIAANQINHFLIQKLRSYFEQINEGPSRVSRPSIKLFRGGDKKSKSENSNLKLLLTGQKLFKEDDPQQKSTDITANEKKCSFKALPGVRYVTQYSDISKNAISDSEVSEQSIITDYANTLQSIQTSILIKNQTNQQYKQNQRKESLNSAIQQYLSPIKSQKNSPDKESKKTIENKKESKYSKLTLLYCFPIIIILFIVILMK</sequence>
<dbReference type="GO" id="GO:0004862">
    <property type="term" value="F:cAMP-dependent protein kinase inhibitor activity"/>
    <property type="evidence" value="ECO:0000318"/>
    <property type="project" value="GO_Central"/>
</dbReference>
<dbReference type="Pfam" id="PF00027">
    <property type="entry name" value="cNMP_binding"/>
    <property type="match status" value="1"/>
</dbReference>
<feature type="coiled-coil region" evidence="1">
    <location>
        <begin position="933"/>
        <end position="960"/>
    </location>
</feature>
<evidence type="ECO:0000259" key="3">
    <source>
        <dbReference type="PROSITE" id="PS50042"/>
    </source>
</evidence>
<evidence type="ECO:0000313" key="4">
    <source>
        <dbReference type="EMBL" id="CAK76862.1"/>
    </source>
</evidence>
<dbReference type="SUPFAM" id="SSF51206">
    <property type="entry name" value="cAMP-binding domain-like"/>
    <property type="match status" value="2"/>
</dbReference>
<evidence type="ECO:0000256" key="1">
    <source>
        <dbReference type="SAM" id="Coils"/>
    </source>
</evidence>
<dbReference type="PROSITE" id="PS50042">
    <property type="entry name" value="CNMP_BINDING_3"/>
    <property type="match status" value="2"/>
</dbReference>
<dbReference type="GO" id="GO:0030552">
    <property type="term" value="F:cAMP binding"/>
    <property type="evidence" value="ECO:0000318"/>
    <property type="project" value="GO_Central"/>
</dbReference>
<proteinExistence type="predicted"/>
<dbReference type="InterPro" id="IPR050503">
    <property type="entry name" value="cAMP-dep_PK_reg_su-like"/>
</dbReference>
<dbReference type="GO" id="GO:0005952">
    <property type="term" value="C:cAMP-dependent protein kinase complex"/>
    <property type="evidence" value="ECO:0000318"/>
    <property type="project" value="GO_Central"/>
</dbReference>
<dbReference type="FunFam" id="2.60.120.10:FF:000415">
    <property type="entry name" value="Uncharacterized protein"/>
    <property type="match status" value="1"/>
</dbReference>
<organism evidence="4 5">
    <name type="scientific">Paramecium tetraurelia</name>
    <dbReference type="NCBI Taxonomy" id="5888"/>
    <lineage>
        <taxon>Eukaryota</taxon>
        <taxon>Sar</taxon>
        <taxon>Alveolata</taxon>
        <taxon>Ciliophora</taxon>
        <taxon>Intramacronucleata</taxon>
        <taxon>Oligohymenophorea</taxon>
        <taxon>Peniculida</taxon>
        <taxon>Parameciidae</taxon>
        <taxon>Paramecium</taxon>
    </lineage>
</organism>
<evidence type="ECO:0000313" key="5">
    <source>
        <dbReference type="Proteomes" id="UP000000600"/>
    </source>
</evidence>
<dbReference type="OrthoDB" id="21144at2759"/>
<dbReference type="RefSeq" id="XP_001444259.1">
    <property type="nucleotide sequence ID" value="XM_001444222.1"/>
</dbReference>
<feature type="domain" description="Cyclic nucleotide-binding" evidence="3">
    <location>
        <begin position="313"/>
        <end position="414"/>
    </location>
</feature>
<protein>
    <recommendedName>
        <fullName evidence="3">Cyclic nucleotide-binding domain-containing protein</fullName>
    </recommendedName>
</protein>
<dbReference type="InterPro" id="IPR000595">
    <property type="entry name" value="cNMP-bd_dom"/>
</dbReference>
<feature type="domain" description="Cyclic nucleotide-binding" evidence="3">
    <location>
        <begin position="151"/>
        <end position="313"/>
    </location>
</feature>
<dbReference type="InterPro" id="IPR014710">
    <property type="entry name" value="RmlC-like_jellyroll"/>
</dbReference>
<keyword evidence="2" id="KW-1133">Transmembrane helix</keyword>
<dbReference type="GO" id="GO:0005829">
    <property type="term" value="C:cytosol"/>
    <property type="evidence" value="ECO:0000318"/>
    <property type="project" value="GO_Central"/>
</dbReference>
<evidence type="ECO:0000256" key="2">
    <source>
        <dbReference type="SAM" id="Phobius"/>
    </source>
</evidence>
<name>A0D1E5_PARTE</name>
<keyword evidence="2" id="KW-0472">Membrane</keyword>
<dbReference type="PANTHER" id="PTHR11635:SF152">
    <property type="entry name" value="CAMP-DEPENDENT PROTEIN KINASE TYPE I REGULATORY SUBUNIT-RELATED"/>
    <property type="match status" value="1"/>
</dbReference>
<dbReference type="GeneID" id="5030044"/>
<dbReference type="Gene3D" id="2.60.120.10">
    <property type="entry name" value="Jelly Rolls"/>
    <property type="match status" value="2"/>
</dbReference>